<reference evidence="2 3" key="1">
    <citation type="submission" date="2018-04" db="EMBL/GenBank/DDBJ databases">
        <title>Genomic Encyclopedia of Archaeal and Bacterial Type Strains, Phase II (KMG-II): from individual species to whole genera.</title>
        <authorList>
            <person name="Goeker M."/>
        </authorList>
    </citation>
    <scope>NUCLEOTIDE SEQUENCE [LARGE SCALE GENOMIC DNA]</scope>
    <source>
        <strain evidence="2 3">DSM 12244</strain>
    </source>
</reference>
<dbReference type="RefSeq" id="WP_025049004.1">
    <property type="nucleotide sequence ID" value="NZ_QBKU01000002.1"/>
</dbReference>
<accession>A0A2T6CHX2</accession>
<evidence type="ECO:0000313" key="2">
    <source>
        <dbReference type="EMBL" id="PTX75102.1"/>
    </source>
</evidence>
<keyword evidence="1" id="KW-0732">Signal</keyword>
<dbReference type="Proteomes" id="UP000244092">
    <property type="component" value="Unassembled WGS sequence"/>
</dbReference>
<evidence type="ECO:0000256" key="1">
    <source>
        <dbReference type="SAM" id="SignalP"/>
    </source>
</evidence>
<sequence>MTRKFLLTSTTIATLIAAPMAYASGTIADELPTNSPEVSANVPATDGGSTLNNYDTDNKRYGLGIADYDPTTMSLTDAEYAAVKASVGANFETQDGEVLGVVKGISFDGQGNPEMVVDLEEDTKIDAEVLVVTLLPDSLRLDNGQIVIDTTADELYLKAQQGSKADDETRTTVIVM</sequence>
<dbReference type="OrthoDB" id="7725297at2"/>
<evidence type="ECO:0008006" key="4">
    <source>
        <dbReference type="Google" id="ProtNLM"/>
    </source>
</evidence>
<dbReference type="EMBL" id="QBKU01000002">
    <property type="protein sequence ID" value="PTX75102.1"/>
    <property type="molecule type" value="Genomic_DNA"/>
</dbReference>
<gene>
    <name evidence="2" type="ORF">C8N31_102207</name>
</gene>
<name>A0A2T6CHX2_9RHOB</name>
<dbReference type="AlphaFoldDB" id="A0A2T6CHX2"/>
<evidence type="ECO:0000313" key="3">
    <source>
        <dbReference type="Proteomes" id="UP000244092"/>
    </source>
</evidence>
<protein>
    <recommendedName>
        <fullName evidence="4">PRC-barrel domain protein</fullName>
    </recommendedName>
</protein>
<proteinExistence type="predicted"/>
<organism evidence="2 3">
    <name type="scientific">Sulfitobacter mediterraneus</name>
    <dbReference type="NCBI Taxonomy" id="83219"/>
    <lineage>
        <taxon>Bacteria</taxon>
        <taxon>Pseudomonadati</taxon>
        <taxon>Pseudomonadota</taxon>
        <taxon>Alphaproteobacteria</taxon>
        <taxon>Rhodobacterales</taxon>
        <taxon>Roseobacteraceae</taxon>
        <taxon>Sulfitobacter</taxon>
    </lineage>
</organism>
<feature type="signal peptide" evidence="1">
    <location>
        <begin position="1"/>
        <end position="23"/>
    </location>
</feature>
<comment type="caution">
    <text evidence="2">The sequence shown here is derived from an EMBL/GenBank/DDBJ whole genome shotgun (WGS) entry which is preliminary data.</text>
</comment>
<feature type="chain" id="PRO_5015699167" description="PRC-barrel domain protein" evidence="1">
    <location>
        <begin position="24"/>
        <end position="176"/>
    </location>
</feature>